<evidence type="ECO:0000313" key="1">
    <source>
        <dbReference type="EMBL" id="GBP17259.1"/>
    </source>
</evidence>
<protein>
    <submittedName>
        <fullName evidence="1">Uncharacterized protein</fullName>
    </submittedName>
</protein>
<dbReference type="EMBL" id="BGZK01006250">
    <property type="protein sequence ID" value="GBP17259.1"/>
    <property type="molecule type" value="Genomic_DNA"/>
</dbReference>
<dbReference type="AlphaFoldDB" id="A0A4C1TTE8"/>
<organism evidence="1 2">
    <name type="scientific">Eumeta variegata</name>
    <name type="common">Bagworm moth</name>
    <name type="synonym">Eumeta japonica</name>
    <dbReference type="NCBI Taxonomy" id="151549"/>
    <lineage>
        <taxon>Eukaryota</taxon>
        <taxon>Metazoa</taxon>
        <taxon>Ecdysozoa</taxon>
        <taxon>Arthropoda</taxon>
        <taxon>Hexapoda</taxon>
        <taxon>Insecta</taxon>
        <taxon>Pterygota</taxon>
        <taxon>Neoptera</taxon>
        <taxon>Endopterygota</taxon>
        <taxon>Lepidoptera</taxon>
        <taxon>Glossata</taxon>
        <taxon>Ditrysia</taxon>
        <taxon>Tineoidea</taxon>
        <taxon>Psychidae</taxon>
        <taxon>Oiketicinae</taxon>
        <taxon>Eumeta</taxon>
    </lineage>
</organism>
<sequence length="133" mass="15018">MPGIPADDSRISTSTMVDRIFPLKITLGRPIPMIRPPIPGRGSPRPLYRESRTSRCYDKSRHNLPPGEGTCMVHFCLVMNKKTPTTREETSQNSMWATALEALQAHTSQCFVLARYHKLAAPIKCQLNRFPQP</sequence>
<reference evidence="1 2" key="1">
    <citation type="journal article" date="2019" name="Commun. Biol.">
        <title>The bagworm genome reveals a unique fibroin gene that provides high tensile strength.</title>
        <authorList>
            <person name="Kono N."/>
            <person name="Nakamura H."/>
            <person name="Ohtoshi R."/>
            <person name="Tomita M."/>
            <person name="Numata K."/>
            <person name="Arakawa K."/>
        </authorList>
    </citation>
    <scope>NUCLEOTIDE SEQUENCE [LARGE SCALE GENOMIC DNA]</scope>
</reference>
<evidence type="ECO:0000313" key="2">
    <source>
        <dbReference type="Proteomes" id="UP000299102"/>
    </source>
</evidence>
<comment type="caution">
    <text evidence="1">The sequence shown here is derived from an EMBL/GenBank/DDBJ whole genome shotgun (WGS) entry which is preliminary data.</text>
</comment>
<gene>
    <name evidence="1" type="ORF">EVAR_72835_1</name>
</gene>
<accession>A0A4C1TTE8</accession>
<keyword evidence="2" id="KW-1185">Reference proteome</keyword>
<dbReference type="Proteomes" id="UP000299102">
    <property type="component" value="Unassembled WGS sequence"/>
</dbReference>
<proteinExistence type="predicted"/>
<name>A0A4C1TTE8_EUMVA</name>